<sequence length="1313" mass="142105">MVITKKGNSQWLWPLLFLASYLLSVVNAKTYGHFGNKLALAYYDYEDVPTATLVAPASAASRSSTDTAYIDVFFDTATASSSFLHATDTDTAPSPATAASPNTGPAALREAYTEATRFLHSPNLYSLSAATHKVIRQAAGILQEASYPSRTFDDTEQLSDDSRHHLPLHLVSGKEDVLIDSNNYFSSNLNDSSDPELSGYDVESSENKQVDASAKGTLDSDEMRRRLALSSQARPLISVVLRPVPRLAVDFGVTWLPKNWSPRTDPPLIDPKIQDEAEVDLKRRRTTIAAEEEYSARKREEADAVLESVNEIKRRAKKQWHDKTMRELGRDYHRQTSDYRSDPTAALLPVLFGRRMVNIIVLALAPVCRTNADTPTALPFPDHRRTPNTSALASPLSWDQKGTLYLPGHLAYEDEEQDQQQRRRTDHDWQFGTQHTRFIEGELRRRGRYGLTSRSPSPVNRKRMLSPPAIPAAIDAAPTQETSRPVASIVRQTHSLSNRRLPSRGQDRASRVAEVAAPVRSTLVHVAAETVPQPSSTHVARAPDLVDDAVVGLLQLGLGTSSVLTPSLAVHLDAGDVVDSDPPAQDASQTENEDPEITPRLQQGDLVTTVSRNAVLSSVEAPVQEKATDHEIVLPVQCDVTVQTIPDRFGLAKRKSREGGGVCVRDNNDEARAPSPSLQPATPVRQVNVSVRSITFSPHVSISEIPRNDEEDEHPPVEQASRPRLVLVAKEVQAPLATHAVSVRATSCDEAMEIESTLMQNATALTSYAKDVPALEINMDIVELVDLPVDIEVEAGVVELPVDMQVETKVFQLSADMEVEAEVVELSADMEVEATTIASALDPPCQLSTEVDDMGMAFERMELSTQIDDMGLALEDMKLETGNEEMEAENQELDVDVGMEDEEPASLAAAPPFAPQVDMEVESMLMTTMEPDLAPTQDVKAEMVDATMDDDNAATLTTAPFAPPVEMQVQPMLLITTDADNANSVNAQPIVPSFMFTAPSKQIVSVLPPQASAVVNPLVFKLPELPPECSSRSMLDSRFLQVPATPTPRALVPSTSELVFEVPEVPATPTLQARTSYGRGSLQSTRGPRDANFTSANLHGRAVAPWAATRQVPAAADVVKLGVSAVYPPVNQVTAARTTNAMVEAEAPALIPTQPRDPFILARKVKAAPKRTAASRETRVAAAVAQAQAQAPPIPELDWNDLSNFDTDSPAGLLALAEAMARAPLPPMDEAIAAGPFYTDPVTGEIRVIDDDYSGTGLDGTAAPFGLGHLPTFDNSVVDTANNDTSPFVVFDPLAPGNPVGEPVTNVAPPPKA</sequence>
<evidence type="ECO:0000313" key="2">
    <source>
        <dbReference type="Proteomes" id="UP001243375"/>
    </source>
</evidence>
<dbReference type="Proteomes" id="UP001243375">
    <property type="component" value="Unassembled WGS sequence"/>
</dbReference>
<accession>A0ACC2WW42</accession>
<proteinExistence type="predicted"/>
<name>A0ACC2WW42_9TREE</name>
<comment type="caution">
    <text evidence="1">The sequence shown here is derived from an EMBL/GenBank/DDBJ whole genome shotgun (WGS) entry which is preliminary data.</text>
</comment>
<reference evidence="1" key="1">
    <citation type="submission" date="2023-04" db="EMBL/GenBank/DDBJ databases">
        <title>Draft Genome sequencing of Naganishia species isolated from polar environments using Oxford Nanopore Technology.</title>
        <authorList>
            <person name="Leo P."/>
            <person name="Venkateswaran K."/>
        </authorList>
    </citation>
    <scope>NUCLEOTIDE SEQUENCE</scope>
    <source>
        <strain evidence="1">MNA-CCFEE 5425</strain>
    </source>
</reference>
<dbReference type="EMBL" id="JASBWU010000015">
    <property type="protein sequence ID" value="KAJ9115944.1"/>
    <property type="molecule type" value="Genomic_DNA"/>
</dbReference>
<keyword evidence="2" id="KW-1185">Reference proteome</keyword>
<gene>
    <name evidence="1" type="ORF">QFC22_005087</name>
</gene>
<organism evidence="1 2">
    <name type="scientific">Naganishia vaughanmartiniae</name>
    <dbReference type="NCBI Taxonomy" id="1424756"/>
    <lineage>
        <taxon>Eukaryota</taxon>
        <taxon>Fungi</taxon>
        <taxon>Dikarya</taxon>
        <taxon>Basidiomycota</taxon>
        <taxon>Agaricomycotina</taxon>
        <taxon>Tremellomycetes</taxon>
        <taxon>Filobasidiales</taxon>
        <taxon>Filobasidiaceae</taxon>
        <taxon>Naganishia</taxon>
    </lineage>
</organism>
<evidence type="ECO:0000313" key="1">
    <source>
        <dbReference type="EMBL" id="KAJ9115944.1"/>
    </source>
</evidence>
<protein>
    <submittedName>
        <fullName evidence="1">Uncharacterized protein</fullName>
    </submittedName>
</protein>